<dbReference type="AlphaFoldDB" id="A0A2P8R477"/>
<keyword evidence="6" id="KW-1185">Reference proteome</keyword>
<dbReference type="Pfam" id="PF00005">
    <property type="entry name" value="ABC_tran"/>
    <property type="match status" value="1"/>
</dbReference>
<keyword evidence="1" id="KW-0813">Transport</keyword>
<gene>
    <name evidence="5" type="ORF">CQ405_00590</name>
</gene>
<evidence type="ECO:0000256" key="1">
    <source>
        <dbReference type="ARBA" id="ARBA00022448"/>
    </source>
</evidence>
<name>A0A2P8R477_9BACT</name>
<dbReference type="OrthoDB" id="9814623at2"/>
<dbReference type="PANTHER" id="PTHR42781:SF4">
    <property type="entry name" value="SPERMIDINE_PUTRESCINE IMPORT ATP-BINDING PROTEIN POTA"/>
    <property type="match status" value="1"/>
</dbReference>
<proteinExistence type="predicted"/>
<dbReference type="GO" id="GO:0005524">
    <property type="term" value="F:ATP binding"/>
    <property type="evidence" value="ECO:0007669"/>
    <property type="project" value="UniProtKB-KW"/>
</dbReference>
<sequence>MVLELKNVEFEILKEKIVKDFSLVLNYGETKTLFGPSGCGKTTILRIISKLEIPKKGIVVNKFKKISYLFQENRLLDNLTALDNVLLCMNKPDENLVLEHFNLVGLEKKDAYKYPYELSGGMAKRVSFMRAYLSGADLILLDEPFVGLDMDLRNILVNLLAKKLEEKSIACILVTHDRFEAVMMSDEVLFLSKKQAVVKNKVTFDTLPSKRDIAFIQKAVDINFKGVIYYD</sequence>
<dbReference type="InterPro" id="IPR050093">
    <property type="entry name" value="ABC_SmlMolc_Importer"/>
</dbReference>
<keyword evidence="3 5" id="KW-0067">ATP-binding</keyword>
<comment type="caution">
    <text evidence="5">The sequence shown here is derived from an EMBL/GenBank/DDBJ whole genome shotgun (WGS) entry which is preliminary data.</text>
</comment>
<dbReference type="InterPro" id="IPR003439">
    <property type="entry name" value="ABC_transporter-like_ATP-bd"/>
</dbReference>
<dbReference type="Proteomes" id="UP000240535">
    <property type="component" value="Unassembled WGS sequence"/>
</dbReference>
<evidence type="ECO:0000256" key="2">
    <source>
        <dbReference type="ARBA" id="ARBA00022741"/>
    </source>
</evidence>
<evidence type="ECO:0000313" key="6">
    <source>
        <dbReference type="Proteomes" id="UP000240535"/>
    </source>
</evidence>
<dbReference type="GO" id="GO:0016887">
    <property type="term" value="F:ATP hydrolysis activity"/>
    <property type="evidence" value="ECO:0007669"/>
    <property type="project" value="InterPro"/>
</dbReference>
<dbReference type="SUPFAM" id="SSF52540">
    <property type="entry name" value="P-loop containing nucleoside triphosphate hydrolases"/>
    <property type="match status" value="1"/>
</dbReference>
<evidence type="ECO:0000313" key="5">
    <source>
        <dbReference type="EMBL" id="PSM53312.1"/>
    </source>
</evidence>
<dbReference type="PROSITE" id="PS50893">
    <property type="entry name" value="ABC_TRANSPORTER_2"/>
    <property type="match status" value="1"/>
</dbReference>
<dbReference type="InterPro" id="IPR027417">
    <property type="entry name" value="P-loop_NTPase"/>
</dbReference>
<dbReference type="Gene3D" id="3.40.50.300">
    <property type="entry name" value="P-loop containing nucleotide triphosphate hydrolases"/>
    <property type="match status" value="1"/>
</dbReference>
<dbReference type="InterPro" id="IPR003593">
    <property type="entry name" value="AAA+_ATPase"/>
</dbReference>
<keyword evidence="2" id="KW-0547">Nucleotide-binding</keyword>
<feature type="domain" description="ABC transporter" evidence="4">
    <location>
        <begin position="3"/>
        <end position="218"/>
    </location>
</feature>
<dbReference type="PANTHER" id="PTHR42781">
    <property type="entry name" value="SPERMIDINE/PUTRESCINE IMPORT ATP-BINDING PROTEIN POTA"/>
    <property type="match status" value="1"/>
</dbReference>
<reference evidence="6" key="1">
    <citation type="submission" date="2017-10" db="EMBL/GenBank/DDBJ databases">
        <title>Campylobacter species from seals.</title>
        <authorList>
            <person name="Gilbert M.J."/>
            <person name="Zomer A.L."/>
            <person name="Timmerman A.J."/>
            <person name="Duim B."/>
            <person name="Wagenaar J.A."/>
        </authorList>
    </citation>
    <scope>NUCLEOTIDE SEQUENCE [LARGE SCALE GENOMIC DNA]</scope>
    <source>
        <strain evidence="6">17S00004-5</strain>
    </source>
</reference>
<dbReference type="EMBL" id="PDHH01000001">
    <property type="protein sequence ID" value="PSM53312.1"/>
    <property type="molecule type" value="Genomic_DNA"/>
</dbReference>
<evidence type="ECO:0000256" key="3">
    <source>
        <dbReference type="ARBA" id="ARBA00022840"/>
    </source>
</evidence>
<dbReference type="SMART" id="SM00382">
    <property type="entry name" value="AAA"/>
    <property type="match status" value="1"/>
</dbReference>
<accession>A0A2P8R477</accession>
<organism evidence="5 6">
    <name type="scientific">Campylobacter blaseri</name>
    <dbReference type="NCBI Taxonomy" id="2042961"/>
    <lineage>
        <taxon>Bacteria</taxon>
        <taxon>Pseudomonadati</taxon>
        <taxon>Campylobacterota</taxon>
        <taxon>Epsilonproteobacteria</taxon>
        <taxon>Campylobacterales</taxon>
        <taxon>Campylobacteraceae</taxon>
        <taxon>Campylobacter</taxon>
    </lineage>
</organism>
<evidence type="ECO:0000259" key="4">
    <source>
        <dbReference type="PROSITE" id="PS50893"/>
    </source>
</evidence>
<protein>
    <submittedName>
        <fullName evidence="5">ABC transporter ATP-binding protein</fullName>
    </submittedName>
</protein>